<feature type="domain" description="Glycoside-hydrolase family GH114 TIM-barrel" evidence="2">
    <location>
        <begin position="45"/>
        <end position="276"/>
    </location>
</feature>
<dbReference type="AlphaFoldDB" id="A0LBX2"/>
<accession>A0LBX2</accession>
<keyword evidence="1" id="KW-0732">Signal</keyword>
<dbReference type="HOGENOM" id="CLU_067038_1_0_5"/>
<dbReference type="InterPro" id="IPR017853">
    <property type="entry name" value="GH"/>
</dbReference>
<evidence type="ECO:0000259" key="2">
    <source>
        <dbReference type="Pfam" id="PF03537"/>
    </source>
</evidence>
<dbReference type="KEGG" id="mgm:Mmc1_2974"/>
<sequence precursor="true">MRATMLAIMILCEALVFLSTAHAAPAERFNRWAVYYADLAPTEAFTPYQLVVLDSSYHPALAPLVERRKTLLGYLSLGEVGSHRDYFAQVKAQGIVLQENQFWPGSYFVDVRSHLWAKRVLEKLIPDILRQGFQGIFIDTLDNPPYLEQQDPKRFKGMTQAAINLVHAIRLHYPDILIMVNRGYAILSDIQTQINMVLGESVYSQYNFIDKNYTLVPQASYTAQVQFLKKLQQGAPHLQIFTLDYWDPQDRAGIASIYTTQRNNGFTPYVATHLLDQLVDEP</sequence>
<dbReference type="PANTHER" id="PTHR35882">
    <property type="entry name" value="PELA"/>
    <property type="match status" value="1"/>
</dbReference>
<dbReference type="Gene3D" id="3.20.20.70">
    <property type="entry name" value="Aldolase class I"/>
    <property type="match status" value="1"/>
</dbReference>
<dbReference type="STRING" id="156889.Mmc1_2974"/>
<organism evidence="3 4">
    <name type="scientific">Magnetococcus marinus (strain ATCC BAA-1437 / JCM 17883 / MC-1)</name>
    <dbReference type="NCBI Taxonomy" id="156889"/>
    <lineage>
        <taxon>Bacteria</taxon>
        <taxon>Pseudomonadati</taxon>
        <taxon>Pseudomonadota</taxon>
        <taxon>Magnetococcia</taxon>
        <taxon>Magnetococcales</taxon>
        <taxon>Magnetococcaceae</taxon>
        <taxon>Magnetococcus</taxon>
    </lineage>
</organism>
<dbReference type="InterPro" id="IPR004352">
    <property type="entry name" value="GH114_TIM-barrel"/>
</dbReference>
<evidence type="ECO:0000256" key="1">
    <source>
        <dbReference type="SAM" id="SignalP"/>
    </source>
</evidence>
<reference evidence="4" key="1">
    <citation type="journal article" date="2009" name="Appl. Environ. Microbiol.">
        <title>Complete genome sequence of the chemolithoautotrophic marine magnetotactic coccus strain MC-1.</title>
        <authorList>
            <person name="Schubbe S."/>
            <person name="Williams T.J."/>
            <person name="Xie G."/>
            <person name="Kiss H.E."/>
            <person name="Brettin T.S."/>
            <person name="Martinez D."/>
            <person name="Ross C.A."/>
            <person name="Schuler D."/>
            <person name="Cox B.L."/>
            <person name="Nealson K.H."/>
            <person name="Bazylinski D.A."/>
        </authorList>
    </citation>
    <scope>NUCLEOTIDE SEQUENCE [LARGE SCALE GENOMIC DNA]</scope>
    <source>
        <strain evidence="4">ATCC BAA-1437 / JCM 17883 / MC-1</strain>
    </source>
</reference>
<evidence type="ECO:0000313" key="4">
    <source>
        <dbReference type="Proteomes" id="UP000002586"/>
    </source>
</evidence>
<dbReference type="OrthoDB" id="10730at2"/>
<feature type="chain" id="PRO_5002626428" evidence="1">
    <location>
        <begin position="24"/>
        <end position="282"/>
    </location>
</feature>
<dbReference type="RefSeq" id="WP_011714529.1">
    <property type="nucleotide sequence ID" value="NC_008576.1"/>
</dbReference>
<dbReference type="InterPro" id="IPR013785">
    <property type="entry name" value="Aldolase_TIM"/>
</dbReference>
<reference evidence="3 4" key="2">
    <citation type="journal article" date="2012" name="Int. J. Syst. Evol. Microbiol.">
        <title>Magnetococcus marinus gen. nov., sp. nov., a marine, magnetotactic bacterium that represents a novel lineage (Magnetococcaceae fam. nov.; Magnetococcales ord. nov.) at the base of the Alphaproteobacteria.</title>
        <authorList>
            <person name="Bazylinski D.A."/>
            <person name="Williams T.J."/>
            <person name="Lefevre C.T."/>
            <person name="Berg R.J."/>
            <person name="Zhang C.L."/>
            <person name="Bowser S.S."/>
            <person name="Dean A.J."/>
            <person name="Beveridge T.J."/>
        </authorList>
    </citation>
    <scope>NUCLEOTIDE SEQUENCE [LARGE SCALE GENOMIC DNA]</scope>
    <source>
        <strain evidence="4">ATCC BAA-1437 / JCM 17883 / MC-1</strain>
    </source>
</reference>
<dbReference type="Proteomes" id="UP000002586">
    <property type="component" value="Chromosome"/>
</dbReference>
<protein>
    <submittedName>
        <fullName evidence="3">TM1410 hypothetical-related protein</fullName>
    </submittedName>
</protein>
<dbReference type="EMBL" id="CP000471">
    <property type="protein sequence ID" value="ABK45465.1"/>
    <property type="molecule type" value="Genomic_DNA"/>
</dbReference>
<dbReference type="PANTHER" id="PTHR35882:SF2">
    <property type="entry name" value="PELA"/>
    <property type="match status" value="1"/>
</dbReference>
<feature type="signal peptide" evidence="1">
    <location>
        <begin position="1"/>
        <end position="23"/>
    </location>
</feature>
<proteinExistence type="predicted"/>
<keyword evidence="4" id="KW-1185">Reference proteome</keyword>
<gene>
    <name evidence="3" type="ordered locus">Mmc1_2974</name>
</gene>
<dbReference type="SUPFAM" id="SSF51445">
    <property type="entry name" value="(Trans)glycosidases"/>
    <property type="match status" value="1"/>
</dbReference>
<name>A0LBX2_MAGMM</name>
<dbReference type="Pfam" id="PF03537">
    <property type="entry name" value="Glyco_hydro_114"/>
    <property type="match status" value="1"/>
</dbReference>
<evidence type="ECO:0000313" key="3">
    <source>
        <dbReference type="EMBL" id="ABK45465.1"/>
    </source>
</evidence>
<dbReference type="eggNOG" id="COG3868">
    <property type="taxonomic scope" value="Bacteria"/>
</dbReference>